<proteinExistence type="predicted"/>
<gene>
    <name evidence="1" type="ORF">HTAM1171_LOCUS1111</name>
</gene>
<dbReference type="EMBL" id="HBGV01001771">
    <property type="protein sequence ID" value="CAD9470096.1"/>
    <property type="molecule type" value="Transcribed_RNA"/>
</dbReference>
<name>A0A7S2E0Y6_9STRA</name>
<accession>A0A7S2E0Y6</accession>
<sequence>MTISLSLRYRKKKQIWRFGAVDAATAMMPHTQNKVGEESGMLPPPQKRWIDITQQSASIFALQRINGSPGSSGFAAVDATTAASTLHPQQWKILLLRMR</sequence>
<dbReference type="AlphaFoldDB" id="A0A7S2E0Y6"/>
<reference evidence="1" key="1">
    <citation type="submission" date="2021-01" db="EMBL/GenBank/DDBJ databases">
        <authorList>
            <person name="Corre E."/>
            <person name="Pelletier E."/>
            <person name="Niang G."/>
            <person name="Scheremetjew M."/>
            <person name="Finn R."/>
            <person name="Kale V."/>
            <person name="Holt S."/>
            <person name="Cochrane G."/>
            <person name="Meng A."/>
            <person name="Brown T."/>
            <person name="Cohen L."/>
        </authorList>
    </citation>
    <scope>NUCLEOTIDE SEQUENCE</scope>
    <source>
        <strain evidence="1">CCMP826</strain>
    </source>
</reference>
<evidence type="ECO:0000313" key="1">
    <source>
        <dbReference type="EMBL" id="CAD9470096.1"/>
    </source>
</evidence>
<organism evidence="1">
    <name type="scientific">Helicotheca tamesis</name>
    <dbReference type="NCBI Taxonomy" id="374047"/>
    <lineage>
        <taxon>Eukaryota</taxon>
        <taxon>Sar</taxon>
        <taxon>Stramenopiles</taxon>
        <taxon>Ochrophyta</taxon>
        <taxon>Bacillariophyta</taxon>
        <taxon>Mediophyceae</taxon>
        <taxon>Lithodesmiophycidae</taxon>
        <taxon>Lithodesmiales</taxon>
        <taxon>Lithodesmiaceae</taxon>
        <taxon>Helicotheca</taxon>
    </lineage>
</organism>
<protein>
    <submittedName>
        <fullName evidence="1">Uncharacterized protein</fullName>
    </submittedName>
</protein>